<dbReference type="AlphaFoldDB" id="A0AAJ4XDV1"/>
<sequence length="156" mass="18016">MPKETKADKNEVLRRISIVQQMIIKGFSNREIEFYAKENWNINRTMTLNYVKRARTAFVDTLSEDSELDLFTGIEQRLSLFRKMEKQGDNPKCADVALKILQDISRLKGQYVERVKVEKPDDEIDPLAPVNLTVNVIERSSLENADIQRASEESPV</sequence>
<gene>
    <name evidence="1" type="ORF">SAMEA4412673_02624</name>
</gene>
<proteinExistence type="predicted"/>
<protein>
    <submittedName>
        <fullName evidence="1">Uncharacterized protein</fullName>
    </submittedName>
</protein>
<evidence type="ECO:0000313" key="1">
    <source>
        <dbReference type="EMBL" id="SNV52142.1"/>
    </source>
</evidence>
<dbReference type="Proteomes" id="UP000215355">
    <property type="component" value="Chromosome 1"/>
</dbReference>
<organism evidence="1 2">
    <name type="scientific">Sphingobacterium mizutaii</name>
    <dbReference type="NCBI Taxonomy" id="1010"/>
    <lineage>
        <taxon>Bacteria</taxon>
        <taxon>Pseudomonadati</taxon>
        <taxon>Bacteroidota</taxon>
        <taxon>Sphingobacteriia</taxon>
        <taxon>Sphingobacteriales</taxon>
        <taxon>Sphingobacteriaceae</taxon>
        <taxon>Sphingobacterium</taxon>
    </lineage>
</organism>
<dbReference type="RefSeq" id="WP_093097528.1">
    <property type="nucleotide sequence ID" value="NZ_FNGK01000001.1"/>
</dbReference>
<dbReference type="KEGG" id="smiz:4412673_02624"/>
<accession>A0AAJ4XDV1</accession>
<dbReference type="EMBL" id="LT906468">
    <property type="protein sequence ID" value="SNV52142.1"/>
    <property type="molecule type" value="Genomic_DNA"/>
</dbReference>
<evidence type="ECO:0000313" key="2">
    <source>
        <dbReference type="Proteomes" id="UP000215355"/>
    </source>
</evidence>
<reference evidence="1 2" key="1">
    <citation type="submission" date="2017-06" db="EMBL/GenBank/DDBJ databases">
        <authorList>
            <consortium name="Pathogen Informatics"/>
        </authorList>
    </citation>
    <scope>NUCLEOTIDE SEQUENCE [LARGE SCALE GENOMIC DNA]</scope>
    <source>
        <strain evidence="1 2">NCTC12149</strain>
    </source>
</reference>
<name>A0AAJ4XDV1_9SPHI</name>